<evidence type="ECO:0000313" key="2">
    <source>
        <dbReference type="Proteomes" id="UP000226031"/>
    </source>
</evidence>
<dbReference type="AlphaFoldDB" id="A0A2B7ZGA5"/>
<dbReference type="Proteomes" id="UP000226031">
    <property type="component" value="Unassembled WGS sequence"/>
</dbReference>
<organism evidence="1 2">
    <name type="scientific">[Emmonsia] crescens</name>
    <dbReference type="NCBI Taxonomy" id="73230"/>
    <lineage>
        <taxon>Eukaryota</taxon>
        <taxon>Fungi</taxon>
        <taxon>Dikarya</taxon>
        <taxon>Ascomycota</taxon>
        <taxon>Pezizomycotina</taxon>
        <taxon>Eurotiomycetes</taxon>
        <taxon>Eurotiomycetidae</taxon>
        <taxon>Onygenales</taxon>
        <taxon>Ajellomycetaceae</taxon>
        <taxon>Emergomyces</taxon>
    </lineage>
</organism>
<reference evidence="1 2" key="1">
    <citation type="submission" date="2017-10" db="EMBL/GenBank/DDBJ databases">
        <title>Comparative genomics in systemic dimorphic fungi from Ajellomycetaceae.</title>
        <authorList>
            <person name="Munoz J.F."/>
            <person name="Mcewen J.G."/>
            <person name="Clay O.K."/>
            <person name="Cuomo C.A."/>
        </authorList>
    </citation>
    <scope>NUCLEOTIDE SEQUENCE [LARGE SCALE GENOMIC DNA]</scope>
    <source>
        <strain evidence="1 2">UAMH4076</strain>
    </source>
</reference>
<keyword evidence="2" id="KW-1185">Reference proteome</keyword>
<sequence>MATRVVLITSTPEAIGELYTNLPGDEHGKYYVKPMILGLKKIVMESPLEFSKKVTNTTLIVPNSIDKKAFYNSYEVPMRNYRNNVADVTGINRPKLRLFTEESPYQGIVLVDARS</sequence>
<proteinExistence type="predicted"/>
<gene>
    <name evidence="1" type="ORF">GX50_05003</name>
</gene>
<protein>
    <submittedName>
        <fullName evidence="1">Uncharacterized protein</fullName>
    </submittedName>
</protein>
<name>A0A2B7ZGA5_9EURO</name>
<dbReference type="EMBL" id="PDND01000100">
    <property type="protein sequence ID" value="PGH32219.1"/>
    <property type="molecule type" value="Genomic_DNA"/>
</dbReference>
<comment type="caution">
    <text evidence="1">The sequence shown here is derived from an EMBL/GenBank/DDBJ whole genome shotgun (WGS) entry which is preliminary data.</text>
</comment>
<evidence type="ECO:0000313" key="1">
    <source>
        <dbReference type="EMBL" id="PGH32219.1"/>
    </source>
</evidence>
<accession>A0A2B7ZGA5</accession>